<feature type="transmembrane region" description="Helical" evidence="8">
    <location>
        <begin position="406"/>
        <end position="434"/>
    </location>
</feature>
<keyword evidence="5 8" id="KW-1133">Transmembrane helix</keyword>
<evidence type="ECO:0000256" key="8">
    <source>
        <dbReference type="SAM" id="Phobius"/>
    </source>
</evidence>
<feature type="transmembrane region" description="Helical" evidence="8">
    <location>
        <begin position="74"/>
        <end position="95"/>
    </location>
</feature>
<dbReference type="NCBIfam" id="TIGR03648">
    <property type="entry name" value="Na_symport_lg"/>
    <property type="match status" value="1"/>
</dbReference>
<dbReference type="Proteomes" id="UP000807825">
    <property type="component" value="Unassembled WGS sequence"/>
</dbReference>
<evidence type="ECO:0000256" key="1">
    <source>
        <dbReference type="ARBA" id="ARBA00004141"/>
    </source>
</evidence>
<accession>A0A9D6Z378</accession>
<sequence length="586" mass="62633">MSAVAWTYLVTVAIFGLYVVISWRSVSLERKGFYVAGVEKPPILNGMATAADWISAGSFMSIAGLVAFTGYSGSVYIMGWTGGYVLLAILLAPYLRKLGRFTVPEFVGDRYYSNSARAAALFCAILISFVYVCAQMRGVGIILARLLSVEIHTAVIIGSGVIFIYAVFGGMKGIVWTQVTQYIIMILAYLIPACLIATEITGIPVPQAALGGTIAHGKDSGQFLLDALDKMNGDLGFAAFTSAFGPGGDSRLNMLCITVALMFGTAGLPHILVKFYTVPSVQAARLTAAYALLFVALLYLTVPAVAAFARYNLISSVNGKAYNQVSEWFREWEKTGLVVWVDKNGDGIIQFSHGNALEETRRLNAEQDQSVTRIPENAPAASKNELYVDPDITILMSPEIAGLPGWVLGLLVAGALTAALSTSAGLLLVIGSALAHDFYYRMINPKATAKRQLLLGRGIVAVTVILACYVGVYPPAYVAQVVAFAFGLAASSFFPIILMGIFWKRTTSQGAIAGMLAGISFSGLYIIQVGFFHCAPWFLGISAEGIGAIGMLVNFAVTYTVSMLTPPPPQEIQDTIENVRNPVSVS</sequence>
<evidence type="ECO:0000256" key="5">
    <source>
        <dbReference type="ARBA" id="ARBA00022989"/>
    </source>
</evidence>
<dbReference type="InterPro" id="IPR050277">
    <property type="entry name" value="Sodium:Solute_Symporter"/>
</dbReference>
<keyword evidence="6 8" id="KW-0472">Membrane</keyword>
<dbReference type="GO" id="GO:0005886">
    <property type="term" value="C:plasma membrane"/>
    <property type="evidence" value="ECO:0007669"/>
    <property type="project" value="TreeGrafter"/>
</dbReference>
<dbReference type="GO" id="GO:0022857">
    <property type="term" value="F:transmembrane transporter activity"/>
    <property type="evidence" value="ECO:0007669"/>
    <property type="project" value="InterPro"/>
</dbReference>
<feature type="transmembrane region" description="Helical" evidence="8">
    <location>
        <begin position="47"/>
        <end position="68"/>
    </location>
</feature>
<dbReference type="CDD" id="cd11480">
    <property type="entry name" value="SLC5sbd_u4"/>
    <property type="match status" value="1"/>
</dbReference>
<proteinExistence type="inferred from homology"/>
<dbReference type="InterPro" id="IPR038377">
    <property type="entry name" value="Na/Glc_symporter_sf"/>
</dbReference>
<dbReference type="Pfam" id="PF00474">
    <property type="entry name" value="SSF"/>
    <property type="match status" value="2"/>
</dbReference>
<protein>
    <submittedName>
        <fullName evidence="9">Cation acetate symporter</fullName>
    </submittedName>
</protein>
<dbReference type="AlphaFoldDB" id="A0A9D6Z378"/>
<evidence type="ECO:0000256" key="6">
    <source>
        <dbReference type="ARBA" id="ARBA00023136"/>
    </source>
</evidence>
<evidence type="ECO:0000313" key="9">
    <source>
        <dbReference type="EMBL" id="MBI5249555.1"/>
    </source>
</evidence>
<comment type="subcellular location">
    <subcellularLocation>
        <location evidence="1">Membrane</location>
        <topology evidence="1">Multi-pass membrane protein</topology>
    </subcellularLocation>
</comment>
<dbReference type="InterPro" id="IPR019899">
    <property type="entry name" value="Na/solute_symporter_VC_2705"/>
</dbReference>
<gene>
    <name evidence="9" type="ORF">HY912_08675</name>
</gene>
<dbReference type="PANTHER" id="PTHR48086">
    <property type="entry name" value="SODIUM/PROLINE SYMPORTER-RELATED"/>
    <property type="match status" value="1"/>
</dbReference>
<feature type="transmembrane region" description="Helical" evidence="8">
    <location>
        <begin position="116"/>
        <end position="139"/>
    </location>
</feature>
<organism evidence="9 10">
    <name type="scientific">Desulfomonile tiedjei</name>
    <dbReference type="NCBI Taxonomy" id="2358"/>
    <lineage>
        <taxon>Bacteria</taxon>
        <taxon>Pseudomonadati</taxon>
        <taxon>Thermodesulfobacteriota</taxon>
        <taxon>Desulfomonilia</taxon>
        <taxon>Desulfomonilales</taxon>
        <taxon>Desulfomonilaceae</taxon>
        <taxon>Desulfomonile</taxon>
    </lineage>
</organism>
<comment type="caution">
    <text evidence="9">The sequence shown here is derived from an EMBL/GenBank/DDBJ whole genome shotgun (WGS) entry which is preliminary data.</text>
</comment>
<feature type="transmembrane region" description="Helical" evidence="8">
    <location>
        <begin position="6"/>
        <end position="26"/>
    </location>
</feature>
<feature type="transmembrane region" description="Helical" evidence="8">
    <location>
        <begin position="182"/>
        <end position="203"/>
    </location>
</feature>
<evidence type="ECO:0000313" key="10">
    <source>
        <dbReference type="Proteomes" id="UP000807825"/>
    </source>
</evidence>
<feature type="transmembrane region" description="Helical" evidence="8">
    <location>
        <begin position="288"/>
        <end position="309"/>
    </location>
</feature>
<feature type="transmembrane region" description="Helical" evidence="8">
    <location>
        <begin position="537"/>
        <end position="557"/>
    </location>
</feature>
<comment type="similarity">
    <text evidence="2 7">Belongs to the sodium:solute symporter (SSF) (TC 2.A.21) family.</text>
</comment>
<dbReference type="Gene3D" id="1.20.1730.10">
    <property type="entry name" value="Sodium/glucose cotransporter"/>
    <property type="match status" value="1"/>
</dbReference>
<feature type="transmembrane region" description="Helical" evidence="8">
    <location>
        <begin position="151"/>
        <end position="170"/>
    </location>
</feature>
<evidence type="ECO:0000256" key="2">
    <source>
        <dbReference type="ARBA" id="ARBA00006434"/>
    </source>
</evidence>
<keyword evidence="4 8" id="KW-0812">Transmembrane</keyword>
<feature type="transmembrane region" description="Helical" evidence="8">
    <location>
        <begin position="454"/>
        <end position="472"/>
    </location>
</feature>
<evidence type="ECO:0000256" key="7">
    <source>
        <dbReference type="RuleBase" id="RU362091"/>
    </source>
</evidence>
<evidence type="ECO:0000256" key="3">
    <source>
        <dbReference type="ARBA" id="ARBA00022448"/>
    </source>
</evidence>
<dbReference type="InterPro" id="IPR001734">
    <property type="entry name" value="Na/solute_symporter"/>
</dbReference>
<dbReference type="PANTHER" id="PTHR48086:SF5">
    <property type="entry name" value="NA(+):SOLUTE SYMPORTER (SSF FAMILY)"/>
    <property type="match status" value="1"/>
</dbReference>
<reference evidence="9" key="1">
    <citation type="submission" date="2020-07" db="EMBL/GenBank/DDBJ databases">
        <title>Huge and variable diversity of episymbiotic CPR bacteria and DPANN archaea in groundwater ecosystems.</title>
        <authorList>
            <person name="He C.Y."/>
            <person name="Keren R."/>
            <person name="Whittaker M."/>
            <person name="Farag I.F."/>
            <person name="Doudna J."/>
            <person name="Cate J.H.D."/>
            <person name="Banfield J.F."/>
        </authorList>
    </citation>
    <scope>NUCLEOTIDE SEQUENCE</scope>
    <source>
        <strain evidence="9">NC_groundwater_1664_Pr3_B-0.1um_52_9</strain>
    </source>
</reference>
<evidence type="ECO:0000256" key="4">
    <source>
        <dbReference type="ARBA" id="ARBA00022692"/>
    </source>
</evidence>
<feature type="transmembrane region" description="Helical" evidence="8">
    <location>
        <begin position="478"/>
        <end position="503"/>
    </location>
</feature>
<keyword evidence="3" id="KW-0813">Transport</keyword>
<name>A0A9D6Z378_9BACT</name>
<dbReference type="EMBL" id="JACRDE010000232">
    <property type="protein sequence ID" value="MBI5249555.1"/>
    <property type="molecule type" value="Genomic_DNA"/>
</dbReference>
<feature type="transmembrane region" description="Helical" evidence="8">
    <location>
        <begin position="252"/>
        <end position="276"/>
    </location>
</feature>
<feature type="transmembrane region" description="Helical" evidence="8">
    <location>
        <begin position="510"/>
        <end position="531"/>
    </location>
</feature>
<dbReference type="PROSITE" id="PS50283">
    <property type="entry name" value="NA_SOLUT_SYMP_3"/>
    <property type="match status" value="1"/>
</dbReference>